<dbReference type="AlphaFoldDB" id="A0A5M9MBL7"/>
<dbReference type="OrthoDB" id="9909019at2759"/>
<dbReference type="Proteomes" id="UP000324241">
    <property type="component" value="Unassembled WGS sequence"/>
</dbReference>
<comment type="caution">
    <text evidence="2">The sequence shown here is derived from an EMBL/GenBank/DDBJ whole genome shotgun (WGS) entry which is preliminary data.</text>
</comment>
<feature type="transmembrane region" description="Helical" evidence="1">
    <location>
        <begin position="41"/>
        <end position="63"/>
    </location>
</feature>
<dbReference type="GeneID" id="54331221"/>
<keyword evidence="1" id="KW-1133">Transmembrane helix</keyword>
<reference evidence="2 3" key="1">
    <citation type="submission" date="2019-08" db="EMBL/GenBank/DDBJ databases">
        <title>The genome sequence of a newly discovered highly antifungal drug resistant Aspergillus species, Aspergillus tanneri NIH 1004.</title>
        <authorList>
            <person name="Mounaud S."/>
            <person name="Singh I."/>
            <person name="Joardar V."/>
            <person name="Pakala S."/>
            <person name="Pakala S."/>
            <person name="Venepally P."/>
            <person name="Chung J.K."/>
            <person name="Losada L."/>
            <person name="Nierman W.C."/>
        </authorList>
    </citation>
    <scope>NUCLEOTIDE SEQUENCE [LARGE SCALE GENOMIC DNA]</scope>
    <source>
        <strain evidence="2 3">NIH1004</strain>
    </source>
</reference>
<organism evidence="2 3">
    <name type="scientific">Aspergillus tanneri</name>
    <dbReference type="NCBI Taxonomy" id="1220188"/>
    <lineage>
        <taxon>Eukaryota</taxon>
        <taxon>Fungi</taxon>
        <taxon>Dikarya</taxon>
        <taxon>Ascomycota</taxon>
        <taxon>Pezizomycotina</taxon>
        <taxon>Eurotiomycetes</taxon>
        <taxon>Eurotiomycetidae</taxon>
        <taxon>Eurotiales</taxon>
        <taxon>Aspergillaceae</taxon>
        <taxon>Aspergillus</taxon>
        <taxon>Aspergillus subgen. Circumdati</taxon>
    </lineage>
</organism>
<keyword evidence="1" id="KW-0812">Transmembrane</keyword>
<dbReference type="VEuPathDB" id="FungiDB:EYZ11_009939"/>
<proteinExistence type="predicted"/>
<keyword evidence="1" id="KW-0472">Membrane</keyword>
<feature type="transmembrane region" description="Helical" evidence="1">
    <location>
        <begin position="83"/>
        <end position="99"/>
    </location>
</feature>
<dbReference type="RefSeq" id="XP_033423679.1">
    <property type="nucleotide sequence ID" value="XM_033573127.1"/>
</dbReference>
<sequence length="254" mass="29177">MWRKWDAIPMTKSFSIQGIIVIRATSSSRQEASIVGSAKHAFLDTTTIVFMLIYGSYLGYGLLSQTYEELLPTDSPWRPTQQSWVAFLNIWSVVIATDLHIGAISLLMLMTAPLAMAFLVYHTYLIWAGMTTNESAKWSDWKEDVADGMVFRSTKAEIYDRSPLLREYQSPPTCWPVSSDQVIVFTDGEAPREGCVLSHNSNDIRQPHNFQIVALDQRWVPVRSMREIDNIYDLGFWDNLRHVFNFPTRRKKVC</sequence>
<evidence type="ECO:0000256" key="1">
    <source>
        <dbReference type="SAM" id="Phobius"/>
    </source>
</evidence>
<name>A0A5M9MBL7_9EURO</name>
<protein>
    <submittedName>
        <fullName evidence="2">Copper transport protein</fullName>
    </submittedName>
</protein>
<evidence type="ECO:0000313" key="3">
    <source>
        <dbReference type="Proteomes" id="UP000324241"/>
    </source>
</evidence>
<gene>
    <name evidence="2" type="primary">CTR86_1</name>
    <name evidence="2" type="ORF">ATNIH1004_008519</name>
</gene>
<evidence type="ECO:0000313" key="2">
    <source>
        <dbReference type="EMBL" id="KAA8644318.1"/>
    </source>
</evidence>
<accession>A0A5M9MBL7</accession>
<feature type="transmembrane region" description="Helical" evidence="1">
    <location>
        <begin position="106"/>
        <end position="127"/>
    </location>
</feature>
<dbReference type="EMBL" id="QUQM01000006">
    <property type="protein sequence ID" value="KAA8644318.1"/>
    <property type="molecule type" value="Genomic_DNA"/>
</dbReference>